<organism evidence="1 2">
    <name type="scientific">Daphnia magna</name>
    <dbReference type="NCBI Taxonomy" id="35525"/>
    <lineage>
        <taxon>Eukaryota</taxon>
        <taxon>Metazoa</taxon>
        <taxon>Ecdysozoa</taxon>
        <taxon>Arthropoda</taxon>
        <taxon>Crustacea</taxon>
        <taxon>Branchiopoda</taxon>
        <taxon>Diplostraca</taxon>
        <taxon>Cladocera</taxon>
        <taxon>Anomopoda</taxon>
        <taxon>Daphniidae</taxon>
        <taxon>Daphnia</taxon>
    </lineage>
</organism>
<protein>
    <submittedName>
        <fullName evidence="1">Uncharacterized protein</fullName>
    </submittedName>
</protein>
<gene>
    <name evidence="1" type="ORF">OUZ56_000893</name>
</gene>
<sequence length="68" mass="7483">MSGIGESNLIEVKSESGTQFAIFKSLVCQHSIHGNIPHSADDCYKTYLPRSDIELCEVPESSVRSARN</sequence>
<proteinExistence type="predicted"/>
<evidence type="ECO:0000313" key="1">
    <source>
        <dbReference type="EMBL" id="KAK4018853.1"/>
    </source>
</evidence>
<dbReference type="EMBL" id="JAOYFB010000036">
    <property type="protein sequence ID" value="KAK4018853.1"/>
    <property type="molecule type" value="Genomic_DNA"/>
</dbReference>
<accession>A0ABR0A126</accession>
<comment type="caution">
    <text evidence="1">The sequence shown here is derived from an EMBL/GenBank/DDBJ whole genome shotgun (WGS) entry which is preliminary data.</text>
</comment>
<name>A0ABR0A126_9CRUS</name>
<keyword evidence="2" id="KW-1185">Reference proteome</keyword>
<evidence type="ECO:0000313" key="2">
    <source>
        <dbReference type="Proteomes" id="UP001234178"/>
    </source>
</evidence>
<dbReference type="Proteomes" id="UP001234178">
    <property type="component" value="Unassembled WGS sequence"/>
</dbReference>
<reference evidence="1 2" key="1">
    <citation type="journal article" date="2023" name="Nucleic Acids Res.">
        <title>The hologenome of Daphnia magna reveals possible DNA methylation and microbiome-mediated evolution of the host genome.</title>
        <authorList>
            <person name="Chaturvedi A."/>
            <person name="Li X."/>
            <person name="Dhandapani V."/>
            <person name="Marshall H."/>
            <person name="Kissane S."/>
            <person name="Cuenca-Cambronero M."/>
            <person name="Asole G."/>
            <person name="Calvet F."/>
            <person name="Ruiz-Romero M."/>
            <person name="Marangio P."/>
            <person name="Guigo R."/>
            <person name="Rago D."/>
            <person name="Mirbahai L."/>
            <person name="Eastwood N."/>
            <person name="Colbourne J.K."/>
            <person name="Zhou J."/>
            <person name="Mallon E."/>
            <person name="Orsini L."/>
        </authorList>
    </citation>
    <scope>NUCLEOTIDE SEQUENCE [LARGE SCALE GENOMIC DNA]</scope>
    <source>
        <strain evidence="1">LRV0_1</strain>
    </source>
</reference>